<protein>
    <submittedName>
        <fullName evidence="7">MFS transporter</fullName>
    </submittedName>
</protein>
<dbReference type="GO" id="GO:0005886">
    <property type="term" value="C:plasma membrane"/>
    <property type="evidence" value="ECO:0007669"/>
    <property type="project" value="TreeGrafter"/>
</dbReference>
<proteinExistence type="predicted"/>
<feature type="transmembrane region" description="Helical" evidence="5">
    <location>
        <begin position="358"/>
        <end position="381"/>
    </location>
</feature>
<dbReference type="Proteomes" id="UP000332515">
    <property type="component" value="Unassembled WGS sequence"/>
</dbReference>
<dbReference type="Gene3D" id="1.20.1250.20">
    <property type="entry name" value="MFS general substrate transporter like domains"/>
    <property type="match status" value="1"/>
</dbReference>
<dbReference type="InterPro" id="IPR005828">
    <property type="entry name" value="MFS_sugar_transport-like"/>
</dbReference>
<dbReference type="AlphaFoldDB" id="A0A6A7Y0T9"/>
<evidence type="ECO:0000256" key="2">
    <source>
        <dbReference type="ARBA" id="ARBA00022692"/>
    </source>
</evidence>
<evidence type="ECO:0000256" key="1">
    <source>
        <dbReference type="ARBA" id="ARBA00004141"/>
    </source>
</evidence>
<keyword evidence="2 5" id="KW-0812">Transmembrane</keyword>
<dbReference type="EMBL" id="VWNA01000001">
    <property type="protein sequence ID" value="MQT12365.1"/>
    <property type="molecule type" value="Genomic_DNA"/>
</dbReference>
<dbReference type="InterPro" id="IPR020846">
    <property type="entry name" value="MFS_dom"/>
</dbReference>
<keyword evidence="3 5" id="KW-1133">Transmembrane helix</keyword>
<evidence type="ECO:0000313" key="7">
    <source>
        <dbReference type="EMBL" id="MQT12365.1"/>
    </source>
</evidence>
<name>A0A6A7Y0T9_9HYPH</name>
<dbReference type="Pfam" id="PF00083">
    <property type="entry name" value="Sugar_tr"/>
    <property type="match status" value="1"/>
</dbReference>
<evidence type="ECO:0000256" key="5">
    <source>
        <dbReference type="SAM" id="Phobius"/>
    </source>
</evidence>
<evidence type="ECO:0000313" key="8">
    <source>
        <dbReference type="Proteomes" id="UP000332515"/>
    </source>
</evidence>
<feature type="transmembrane region" description="Helical" evidence="5">
    <location>
        <begin position="132"/>
        <end position="155"/>
    </location>
</feature>
<gene>
    <name evidence="7" type="ORF">F0357_06740</name>
</gene>
<feature type="transmembrane region" description="Helical" evidence="5">
    <location>
        <begin position="161"/>
        <end position="178"/>
    </location>
</feature>
<dbReference type="InterPro" id="IPR005829">
    <property type="entry name" value="Sugar_transporter_CS"/>
</dbReference>
<feature type="transmembrane region" description="Helical" evidence="5">
    <location>
        <begin position="266"/>
        <end position="287"/>
    </location>
</feature>
<dbReference type="PROSITE" id="PS50850">
    <property type="entry name" value="MFS"/>
    <property type="match status" value="1"/>
</dbReference>
<dbReference type="PROSITE" id="PS00217">
    <property type="entry name" value="SUGAR_TRANSPORT_2"/>
    <property type="match status" value="1"/>
</dbReference>
<dbReference type="RefSeq" id="WP_153479640.1">
    <property type="nucleotide sequence ID" value="NZ_VWNA01000001.1"/>
</dbReference>
<feature type="transmembrane region" description="Helical" evidence="5">
    <location>
        <begin position="230"/>
        <end position="254"/>
    </location>
</feature>
<comment type="caution">
    <text evidence="7">The sequence shown here is derived from an EMBL/GenBank/DDBJ whole genome shotgun (WGS) entry which is preliminary data.</text>
</comment>
<feature type="transmembrane region" description="Helical" evidence="5">
    <location>
        <begin position="299"/>
        <end position="317"/>
    </location>
</feature>
<feature type="transmembrane region" description="Helical" evidence="5">
    <location>
        <begin position="323"/>
        <end position="346"/>
    </location>
</feature>
<comment type="subcellular location">
    <subcellularLocation>
        <location evidence="1">Membrane</location>
        <topology evidence="1">Multi-pass membrane protein</topology>
    </subcellularLocation>
</comment>
<accession>A0A6A7Y0T9</accession>
<feature type="transmembrane region" description="Helical" evidence="5">
    <location>
        <begin position="387"/>
        <end position="408"/>
    </location>
</feature>
<evidence type="ECO:0000259" key="6">
    <source>
        <dbReference type="PROSITE" id="PS50850"/>
    </source>
</evidence>
<evidence type="ECO:0000256" key="3">
    <source>
        <dbReference type="ARBA" id="ARBA00022989"/>
    </source>
</evidence>
<organism evidence="7 8">
    <name type="scientific">Segnochrobactrum spirostomi</name>
    <dbReference type="NCBI Taxonomy" id="2608987"/>
    <lineage>
        <taxon>Bacteria</taxon>
        <taxon>Pseudomonadati</taxon>
        <taxon>Pseudomonadota</taxon>
        <taxon>Alphaproteobacteria</taxon>
        <taxon>Hyphomicrobiales</taxon>
        <taxon>Segnochrobactraceae</taxon>
        <taxon>Segnochrobactrum</taxon>
    </lineage>
</organism>
<dbReference type="InterPro" id="IPR036259">
    <property type="entry name" value="MFS_trans_sf"/>
</dbReference>
<sequence length="418" mass="44337">MLAAAGLGWMFDGFENFGAVLALPAALRDFFPNASPTETAAYSGIVMSLNVLGFGLGGIVAGIAADYIGRKRVILACIAAYSLLSGLSALSPDWVWFGISRLLVGMALGMEWATGSTLLAEAWPPHARAKGMTLMQCCNGIGFMMASLIWIALLPLGPNDWRWMLAAGLLPALVALWIRTGVAESERWRAANARRHAAQMATASAEEAEPRARFTLHTLFADPSLRRRAILAWLMSLATIVGFWSISAWLSPYVADVAVAQGLDRATWAGLTGLAMASGSIAGDLAFGAAAHRFGRRPTFMAVFLLTMVLLPLPFVVPHSPALMVATVFVTAAFSLGQFVWLPIWLPELFPTALRATAFAFVANVPRIVSSLGPLIAGALVATFGGFAGAALAIAPIYLVGLVAAWRLPETRGADLPR</sequence>
<dbReference type="PANTHER" id="PTHR23508:SF10">
    <property type="entry name" value="CARBOXYLIC ACID TRANSPORTER PROTEIN HOMOLOG"/>
    <property type="match status" value="1"/>
</dbReference>
<dbReference type="PANTHER" id="PTHR23508">
    <property type="entry name" value="CARBOXYLIC ACID TRANSPORTER PROTEIN HOMOLOG"/>
    <property type="match status" value="1"/>
</dbReference>
<dbReference type="SUPFAM" id="SSF103473">
    <property type="entry name" value="MFS general substrate transporter"/>
    <property type="match status" value="1"/>
</dbReference>
<keyword evidence="4 5" id="KW-0472">Membrane</keyword>
<evidence type="ECO:0000256" key="4">
    <source>
        <dbReference type="ARBA" id="ARBA00023136"/>
    </source>
</evidence>
<feature type="transmembrane region" description="Helical" evidence="5">
    <location>
        <begin position="73"/>
        <end position="90"/>
    </location>
</feature>
<reference evidence="7 8" key="1">
    <citation type="submission" date="2019-09" db="EMBL/GenBank/DDBJ databases">
        <title>Segnochrobactrum spirostomi gen. nov., sp. nov., isolated from the ciliate Spirostomum cf. yagiui and description of a novel family, Segnochrobactraceae fam. nov. within the order Rhizobiales of the class Alphaproteobacteria.</title>
        <authorList>
            <person name="Akter S."/>
            <person name="Shazib S.U.A."/>
            <person name="Shin M.K."/>
        </authorList>
    </citation>
    <scope>NUCLEOTIDE SEQUENCE [LARGE SCALE GENOMIC DNA]</scope>
    <source>
        <strain evidence="7 8">Sp-1</strain>
    </source>
</reference>
<feature type="domain" description="Major facilitator superfamily (MFS) profile" evidence="6">
    <location>
        <begin position="1"/>
        <end position="413"/>
    </location>
</feature>
<keyword evidence="8" id="KW-1185">Reference proteome</keyword>
<dbReference type="PROSITE" id="PS00216">
    <property type="entry name" value="SUGAR_TRANSPORT_1"/>
    <property type="match status" value="1"/>
</dbReference>
<feature type="transmembrane region" description="Helical" evidence="5">
    <location>
        <begin position="40"/>
        <end position="61"/>
    </location>
</feature>
<feature type="transmembrane region" description="Helical" evidence="5">
    <location>
        <begin position="96"/>
        <end position="120"/>
    </location>
</feature>
<dbReference type="GO" id="GO:0046943">
    <property type="term" value="F:carboxylic acid transmembrane transporter activity"/>
    <property type="evidence" value="ECO:0007669"/>
    <property type="project" value="TreeGrafter"/>
</dbReference>